<keyword evidence="4" id="KW-1185">Reference proteome</keyword>
<dbReference type="EMBL" id="PHKV01000003">
    <property type="protein sequence ID" value="PKV12370.1"/>
    <property type="molecule type" value="Genomic_DNA"/>
</dbReference>
<name>A0A2N3RIP8_9XANT</name>
<evidence type="ECO:0000313" key="4">
    <source>
        <dbReference type="Proteomes" id="UP000233748"/>
    </source>
</evidence>
<organism evidence="1 3">
    <name type="scientific">Xanthomonas prunicola</name>
    <dbReference type="NCBI Taxonomy" id="2053930"/>
    <lineage>
        <taxon>Bacteria</taxon>
        <taxon>Pseudomonadati</taxon>
        <taxon>Pseudomonadota</taxon>
        <taxon>Gammaproteobacteria</taxon>
        <taxon>Lysobacterales</taxon>
        <taxon>Lysobacteraceae</taxon>
        <taxon>Xanthomonas</taxon>
    </lineage>
</organism>
<evidence type="ECO:0000313" key="1">
    <source>
        <dbReference type="EMBL" id="PKV12370.1"/>
    </source>
</evidence>
<comment type="caution">
    <text evidence="1">The sequence shown here is derived from an EMBL/GenBank/DDBJ whole genome shotgun (WGS) entry which is preliminary data.</text>
</comment>
<dbReference type="AlphaFoldDB" id="A0A2N3RIP8"/>
<evidence type="ECO:0000313" key="3">
    <source>
        <dbReference type="Proteomes" id="UP000233720"/>
    </source>
</evidence>
<protein>
    <submittedName>
        <fullName evidence="1">Uncharacterized protein</fullName>
    </submittedName>
</protein>
<gene>
    <name evidence="1" type="ORF">XpruCFBP8353_10540</name>
    <name evidence="2" type="ORF">XpruCFBP8354_10540</name>
</gene>
<dbReference type="Proteomes" id="UP000233748">
    <property type="component" value="Unassembled WGS sequence"/>
</dbReference>
<evidence type="ECO:0000313" key="2">
    <source>
        <dbReference type="EMBL" id="PKV16647.1"/>
    </source>
</evidence>
<proteinExistence type="predicted"/>
<dbReference type="Proteomes" id="UP000233720">
    <property type="component" value="Unassembled WGS sequence"/>
</dbReference>
<dbReference type="EMBL" id="PHKW01000003">
    <property type="protein sequence ID" value="PKV16647.1"/>
    <property type="molecule type" value="Genomic_DNA"/>
</dbReference>
<reference evidence="3 4" key="1">
    <citation type="submission" date="2017-11" db="EMBL/GenBank/DDBJ databases">
        <title>Xanthomonas prunicola sp. nov., a novel pathogen that affects nectarine (Prunus persica var. nectarine) trees.</title>
        <authorList>
            <person name="Lopez M."/>
            <person name="Lopez-Soriano P."/>
            <person name="Garita-Cambronero J."/>
            <person name="Beltran C."/>
            <person name="Taghouti G."/>
            <person name="Portier P."/>
            <person name="Cubero J."/>
            <person name="Fischer-Le Saux M."/>
            <person name="Marco-Noales E."/>
        </authorList>
    </citation>
    <scope>NUCLEOTIDE SEQUENCE [LARGE SCALE GENOMIC DNA]</scope>
    <source>
        <strain evidence="1 3">CFBP8353</strain>
        <strain evidence="2 4">CFBP8354</strain>
    </source>
</reference>
<accession>A0A2N3RIP8</accession>
<sequence length="63" mass="7248">MAWPAQLLFDRRHWIVDRRERAVTGDCMHRDCMHGDQTGPRPATFWQALGRHLADPQTGAGLH</sequence>